<dbReference type="Proteomes" id="UP001221838">
    <property type="component" value="Unassembled WGS sequence"/>
</dbReference>
<dbReference type="PANTHER" id="PTHR30329:SF21">
    <property type="entry name" value="LIPOPROTEIN YIAD-RELATED"/>
    <property type="match status" value="1"/>
</dbReference>
<dbReference type="Pfam" id="PF00691">
    <property type="entry name" value="OmpA"/>
    <property type="match status" value="1"/>
</dbReference>
<sequence length="284" mass="30587">MEEARSPRSARRRTWRPWALLGGVVAMSGSGGVLAAHSISALEARNVQLEQEANESEIRVAELQALRVSMERRLRVLEQQQQGAAGPPGDPRRVKELGTQMVRRETARLNLTAKLKEELTRGDAWLDAIGTEALRLELSERLLFEPGQSDLTLRGTEVLARAGAVLAAVEGHAVEVAAHTDELPQPAETEAGGTSWELSTARAATVVRALHEGPARLAQERLSATGHASFRPVVPSDSPVNRLRNRRVTLMLRPLPEAVPAPAATPSPPAAAPALQASKKTAQR</sequence>
<protein>
    <submittedName>
        <fullName evidence="5">OmpA family protein</fullName>
    </submittedName>
</protein>
<dbReference type="SUPFAM" id="SSF103088">
    <property type="entry name" value="OmpA-like"/>
    <property type="match status" value="1"/>
</dbReference>
<keyword evidence="2" id="KW-0175">Coiled coil</keyword>
<evidence type="ECO:0000256" key="2">
    <source>
        <dbReference type="SAM" id="Coils"/>
    </source>
</evidence>
<accession>A0ABT5DJU6</accession>
<reference evidence="5 6" key="1">
    <citation type="submission" date="2022-11" db="EMBL/GenBank/DDBJ databases">
        <title>Minimal conservation of predation-associated metabolite biosynthetic gene clusters underscores biosynthetic potential of Myxococcota including descriptions for ten novel species: Archangium lansinium sp. nov., Myxococcus landrumus sp. nov., Nannocystis bai.</title>
        <authorList>
            <person name="Ahearne A."/>
            <person name="Stevens C."/>
            <person name="Dowd S."/>
        </authorList>
    </citation>
    <scope>NUCLEOTIDE SEQUENCE [LARGE SCALE GENOMIC DNA]</scope>
    <source>
        <strain evidence="5 6">NCWAL01</strain>
    </source>
</reference>
<comment type="caution">
    <text evidence="5">The sequence shown here is derived from an EMBL/GenBank/DDBJ whole genome shotgun (WGS) entry which is preliminary data.</text>
</comment>
<dbReference type="EMBL" id="JAQNDM010000002">
    <property type="protein sequence ID" value="MDC0712622.1"/>
    <property type="molecule type" value="Genomic_DNA"/>
</dbReference>
<evidence type="ECO:0000259" key="4">
    <source>
        <dbReference type="PROSITE" id="PS51123"/>
    </source>
</evidence>
<dbReference type="PROSITE" id="PS51123">
    <property type="entry name" value="OMPA_2"/>
    <property type="match status" value="1"/>
</dbReference>
<organism evidence="5 6">
    <name type="scientific">Stigmatella ashevillensis</name>
    <dbReference type="NCBI Taxonomy" id="2995309"/>
    <lineage>
        <taxon>Bacteria</taxon>
        <taxon>Pseudomonadati</taxon>
        <taxon>Myxococcota</taxon>
        <taxon>Myxococcia</taxon>
        <taxon>Myxococcales</taxon>
        <taxon>Cystobacterineae</taxon>
        <taxon>Archangiaceae</taxon>
        <taxon>Stigmatella</taxon>
    </lineage>
</organism>
<evidence type="ECO:0000313" key="6">
    <source>
        <dbReference type="Proteomes" id="UP001221838"/>
    </source>
</evidence>
<dbReference type="CDD" id="cd07185">
    <property type="entry name" value="OmpA_C-like"/>
    <property type="match status" value="1"/>
</dbReference>
<dbReference type="InterPro" id="IPR006665">
    <property type="entry name" value="OmpA-like"/>
</dbReference>
<feature type="compositionally biased region" description="Pro residues" evidence="3">
    <location>
        <begin position="258"/>
        <end position="271"/>
    </location>
</feature>
<feature type="region of interest" description="Disordered" evidence="3">
    <location>
        <begin position="258"/>
        <end position="284"/>
    </location>
</feature>
<proteinExistence type="predicted"/>
<feature type="domain" description="OmpA-like" evidence="4">
    <location>
        <begin position="131"/>
        <end position="256"/>
    </location>
</feature>
<evidence type="ECO:0000256" key="1">
    <source>
        <dbReference type="PROSITE-ProRule" id="PRU00473"/>
    </source>
</evidence>
<evidence type="ECO:0000256" key="3">
    <source>
        <dbReference type="SAM" id="MobiDB-lite"/>
    </source>
</evidence>
<gene>
    <name evidence="5" type="ORF">POL68_29430</name>
</gene>
<evidence type="ECO:0000313" key="5">
    <source>
        <dbReference type="EMBL" id="MDC0712622.1"/>
    </source>
</evidence>
<dbReference type="InterPro" id="IPR050330">
    <property type="entry name" value="Bact_OuterMem_StrucFunc"/>
</dbReference>
<dbReference type="Gene3D" id="3.30.1330.60">
    <property type="entry name" value="OmpA-like domain"/>
    <property type="match status" value="1"/>
</dbReference>
<dbReference type="RefSeq" id="WP_272142760.1">
    <property type="nucleotide sequence ID" value="NZ_JAQNDM010000002.1"/>
</dbReference>
<feature type="coiled-coil region" evidence="2">
    <location>
        <begin position="39"/>
        <end position="80"/>
    </location>
</feature>
<keyword evidence="1" id="KW-0472">Membrane</keyword>
<dbReference type="PANTHER" id="PTHR30329">
    <property type="entry name" value="STATOR ELEMENT OF FLAGELLAR MOTOR COMPLEX"/>
    <property type="match status" value="1"/>
</dbReference>
<keyword evidence="6" id="KW-1185">Reference proteome</keyword>
<dbReference type="InterPro" id="IPR036737">
    <property type="entry name" value="OmpA-like_sf"/>
</dbReference>
<name>A0ABT5DJU6_9BACT</name>